<feature type="domain" description="DUF1918" evidence="1">
    <location>
        <begin position="9"/>
        <end position="65"/>
    </location>
</feature>
<protein>
    <recommendedName>
        <fullName evidence="1">DUF1918 domain-containing protein</fullName>
    </recommendedName>
</protein>
<proteinExistence type="predicted"/>
<dbReference type="Proteomes" id="UP000577386">
    <property type="component" value="Unassembled WGS sequence"/>
</dbReference>
<evidence type="ECO:0000313" key="2">
    <source>
        <dbReference type="EMBL" id="MBA9052604.1"/>
    </source>
</evidence>
<evidence type="ECO:0000259" key="1">
    <source>
        <dbReference type="Pfam" id="PF08940"/>
    </source>
</evidence>
<dbReference type="EMBL" id="JACJIJ010000002">
    <property type="protein sequence ID" value="MBA9052604.1"/>
    <property type="molecule type" value="Genomic_DNA"/>
</dbReference>
<accession>A0A7W3RKT1</accession>
<organism evidence="2 3">
    <name type="scientific">Streptomyces murinus</name>
    <dbReference type="NCBI Taxonomy" id="33900"/>
    <lineage>
        <taxon>Bacteria</taxon>
        <taxon>Bacillati</taxon>
        <taxon>Actinomycetota</taxon>
        <taxon>Actinomycetes</taxon>
        <taxon>Kitasatosporales</taxon>
        <taxon>Streptomycetaceae</taxon>
        <taxon>Streptomyces</taxon>
    </lineage>
</organism>
<dbReference type="AlphaFoldDB" id="A0A7W3RKT1"/>
<comment type="caution">
    <text evidence="2">The sequence shown here is derived from an EMBL/GenBank/DDBJ whole genome shotgun (WGS) entry which is preliminary data.</text>
</comment>
<dbReference type="Gene3D" id="2.30.30.440">
    <property type="entry name" value="Domain of unknown function DUF1918"/>
    <property type="match status" value="1"/>
</dbReference>
<dbReference type="Pfam" id="PF08940">
    <property type="entry name" value="DUF1918"/>
    <property type="match status" value="1"/>
</dbReference>
<dbReference type="SUPFAM" id="SSF50118">
    <property type="entry name" value="Cell growth inhibitor/plasmid maintenance toxic component"/>
    <property type="match status" value="1"/>
</dbReference>
<dbReference type="InterPro" id="IPR015035">
    <property type="entry name" value="DUF1918"/>
</dbReference>
<keyword evidence="3" id="KW-1185">Reference proteome</keyword>
<name>A0A7W3RKT1_STRMR</name>
<evidence type="ECO:0000313" key="3">
    <source>
        <dbReference type="Proteomes" id="UP000577386"/>
    </source>
</evidence>
<sequence length="73" mass="8198">MIVEEGLEMRASKGDRLVQHGRVVGQHDQESEVVEVMGQEGNPPYRVRFTDGHEAIMSPGPDCQVKHKEDGQR</sequence>
<gene>
    <name evidence="2" type="ORF">HDA42_001782</name>
</gene>
<reference evidence="2 3" key="1">
    <citation type="submission" date="2020-08" db="EMBL/GenBank/DDBJ databases">
        <title>Sequencing the genomes of 1000 actinobacteria strains.</title>
        <authorList>
            <person name="Klenk H.-P."/>
        </authorList>
    </citation>
    <scope>NUCLEOTIDE SEQUENCE [LARGE SCALE GENOMIC DNA]</scope>
    <source>
        <strain evidence="2 3">DSM 41827</strain>
    </source>
</reference>